<dbReference type="GO" id="GO:0005539">
    <property type="term" value="F:glycosaminoglycan binding"/>
    <property type="evidence" value="ECO:0007669"/>
    <property type="project" value="TreeGrafter"/>
</dbReference>
<dbReference type="InterPro" id="IPR017850">
    <property type="entry name" value="Alkaline_phosphatase_core_sf"/>
</dbReference>
<dbReference type="EC" id="3.1.6.1" evidence="5"/>
<feature type="signal peptide" evidence="7">
    <location>
        <begin position="1"/>
        <end position="25"/>
    </location>
</feature>
<dbReference type="Pfam" id="PF00884">
    <property type="entry name" value="Sulfatase"/>
    <property type="match status" value="1"/>
</dbReference>
<dbReference type="Gene3D" id="3.40.720.10">
    <property type="entry name" value="Alkaline Phosphatase, subunit A"/>
    <property type="match status" value="1"/>
</dbReference>
<evidence type="ECO:0000256" key="2">
    <source>
        <dbReference type="ARBA" id="ARBA00022729"/>
    </source>
</evidence>
<dbReference type="EMBL" id="JACBAG010001731">
    <property type="protein sequence ID" value="KAF7183313.1"/>
    <property type="molecule type" value="Genomic_DNA"/>
</dbReference>
<comment type="caution">
    <text evidence="9">The sequence shown here is derived from an EMBL/GenBank/DDBJ whole genome shotgun (WGS) entry which is preliminary data.</text>
</comment>
<keyword evidence="10" id="KW-1185">Reference proteome</keyword>
<dbReference type="GO" id="GO:0004065">
    <property type="term" value="F:arylsulfatase activity"/>
    <property type="evidence" value="ECO:0007669"/>
    <property type="project" value="UniProtKB-UniRule"/>
</dbReference>
<comment type="catalytic activity">
    <reaction evidence="5">
        <text>an aryl sulfate + H2O = a phenol + sulfate + H(+)</text>
        <dbReference type="Rhea" id="RHEA:17261"/>
        <dbReference type="ChEBI" id="CHEBI:15377"/>
        <dbReference type="ChEBI" id="CHEBI:15378"/>
        <dbReference type="ChEBI" id="CHEBI:16189"/>
        <dbReference type="ChEBI" id="CHEBI:33853"/>
        <dbReference type="ChEBI" id="CHEBI:140317"/>
        <dbReference type="EC" id="3.1.6.1"/>
    </reaction>
</comment>
<comment type="similarity">
    <text evidence="1 5">Belongs to the sulfatase family.</text>
</comment>
<keyword evidence="2 7" id="KW-0732">Signal</keyword>
<dbReference type="PIRSF" id="PIRSF000972">
    <property type="entry name" value="Arylsulf_plant"/>
    <property type="match status" value="1"/>
</dbReference>
<dbReference type="SUPFAM" id="SSF53649">
    <property type="entry name" value="Alkaline phosphatase-like"/>
    <property type="match status" value="1"/>
</dbReference>
<feature type="chain" id="PRO_5034047503" description="Arylsulfatase" evidence="7">
    <location>
        <begin position="26"/>
        <end position="571"/>
    </location>
</feature>
<name>A0A8H6V8W5_9EURO</name>
<keyword evidence="3 5" id="KW-0378">Hydrolase</keyword>
<dbReference type="PANTHER" id="PTHR43108:SF8">
    <property type="entry name" value="SD21168P"/>
    <property type="match status" value="1"/>
</dbReference>
<evidence type="ECO:0000259" key="8">
    <source>
        <dbReference type="Pfam" id="PF00884"/>
    </source>
</evidence>
<dbReference type="PANTHER" id="PTHR43108">
    <property type="entry name" value="N-ACETYLGLUCOSAMINE-6-SULFATASE FAMILY MEMBER"/>
    <property type="match status" value="1"/>
</dbReference>
<reference evidence="9" key="1">
    <citation type="submission" date="2020-06" db="EMBL/GenBank/DDBJ databases">
        <title>Draft genome sequences of strains closely related to Aspergillus parafelis and Aspergillus hiratsukae.</title>
        <authorList>
            <person name="Dos Santos R.A.C."/>
            <person name="Rivero-Menendez O."/>
            <person name="Steenwyk J.L."/>
            <person name="Mead M.E."/>
            <person name="Goldman G.H."/>
            <person name="Alastruey-Izquierdo A."/>
            <person name="Rokas A."/>
        </authorList>
    </citation>
    <scope>NUCLEOTIDE SEQUENCE</scope>
    <source>
        <strain evidence="9">CNM-CM7691</strain>
    </source>
</reference>
<dbReference type="PROSITE" id="PS00523">
    <property type="entry name" value="SULFATASE_1"/>
    <property type="match status" value="1"/>
</dbReference>
<comment type="PTM">
    <text evidence="6">The conversion to 3-oxoalanine (also known as C-formylglycine, FGly), of a serine or cysteine residue in prokaryotes and of a cysteine residue in eukaryotes, is critical for catalytic activity.</text>
</comment>
<dbReference type="InterPro" id="IPR000917">
    <property type="entry name" value="Sulfatase_N"/>
</dbReference>
<gene>
    <name evidence="9" type="ORF">CNMCM7691_003226</name>
</gene>
<sequence>MKISSDRIATTLCLMAAFKAGLVSASAKQQPNFLFIMTDDQDLKLDSLSYTPLTMKHMRDKGTTFVNHFVTTALCCPSRVSLLTGRQAHNTNVTDVHPPWGGYPKFIDRGFNDDFLPVWLQQAGYDTYYTGKLMNAHSVDNYDSPHVSGFTGSDFVLDPYTYDYMNATYQRNQDPPVSYLDRHTTEQRLLNAVGIEFLEDALDGERPFFLAVAPIAPHSNMNGTYGGGAGPMWMDEPIPEERHKHLFADAKVPRTPNFNPKKIHDLPYRNQTEVDYNDHYYRQRLRALQGVDELVDQLITRLEQSDKLDNTYIIYTSDNGFHIGQHRLPPGKTCGIDEDIRVPFFIRGPGIPEGAKQDIVTTHIDVAPTLFTLAGLPLRDDFDGTPMQITDATATLHEHVAVEYWGQAMLEGGISNLGTPTVPNNTYKAVRILSDEYNLYYSVWCNNEHELYDLTADPYEINNLHPSAREGEADKVHIMGFDISKVVPRLDALLLVLKSCQGKTCVKPWDVLHPDGSVQNLLDAMDHKYDTFYRDQFKVSFDRCEYGYVIDAEGPQIAGAYRNRYAAEAWV</sequence>
<evidence type="ECO:0000256" key="7">
    <source>
        <dbReference type="SAM" id="SignalP"/>
    </source>
</evidence>
<evidence type="ECO:0000256" key="6">
    <source>
        <dbReference type="PIRSR" id="PIRSR000972-50"/>
    </source>
</evidence>
<evidence type="ECO:0000313" key="9">
    <source>
        <dbReference type="EMBL" id="KAF7183313.1"/>
    </source>
</evidence>
<evidence type="ECO:0000256" key="4">
    <source>
        <dbReference type="ARBA" id="ARBA00023180"/>
    </source>
</evidence>
<organism evidence="9 10">
    <name type="scientific">Aspergillus felis</name>
    <dbReference type="NCBI Taxonomy" id="1287682"/>
    <lineage>
        <taxon>Eukaryota</taxon>
        <taxon>Fungi</taxon>
        <taxon>Dikarya</taxon>
        <taxon>Ascomycota</taxon>
        <taxon>Pezizomycotina</taxon>
        <taxon>Eurotiomycetes</taxon>
        <taxon>Eurotiomycetidae</taxon>
        <taxon>Eurotiales</taxon>
        <taxon>Aspergillaceae</taxon>
        <taxon>Aspergillus</taxon>
        <taxon>Aspergillus subgen. Fumigati</taxon>
    </lineage>
</organism>
<feature type="modified residue" description="3-oxoalanine (Cys)" evidence="6">
    <location>
        <position position="75"/>
    </location>
</feature>
<feature type="domain" description="Sulfatase N-terminal" evidence="8">
    <location>
        <begin position="31"/>
        <end position="375"/>
    </location>
</feature>
<keyword evidence="4" id="KW-0325">Glycoprotein</keyword>
<dbReference type="AlphaFoldDB" id="A0A8H6V8W5"/>
<evidence type="ECO:0000256" key="1">
    <source>
        <dbReference type="ARBA" id="ARBA00008779"/>
    </source>
</evidence>
<dbReference type="GO" id="GO:0008449">
    <property type="term" value="F:N-acetylglucosamine-6-sulfatase activity"/>
    <property type="evidence" value="ECO:0007669"/>
    <property type="project" value="TreeGrafter"/>
</dbReference>
<accession>A0A8H6V8W5</accession>
<evidence type="ECO:0000256" key="5">
    <source>
        <dbReference type="PIRNR" id="PIRNR000972"/>
    </source>
</evidence>
<proteinExistence type="inferred from homology"/>
<evidence type="ECO:0000256" key="3">
    <source>
        <dbReference type="ARBA" id="ARBA00022801"/>
    </source>
</evidence>
<dbReference type="FunFam" id="3.40.720.10:FF:000051">
    <property type="entry name" value="Arylsulfatase"/>
    <property type="match status" value="1"/>
</dbReference>
<dbReference type="InterPro" id="IPR012083">
    <property type="entry name" value="Arylsulfatase"/>
</dbReference>
<dbReference type="Proteomes" id="UP000641853">
    <property type="component" value="Unassembled WGS sequence"/>
</dbReference>
<evidence type="ECO:0000313" key="10">
    <source>
        <dbReference type="Proteomes" id="UP000641853"/>
    </source>
</evidence>
<protein>
    <recommendedName>
        <fullName evidence="5">Arylsulfatase</fullName>
        <shortName evidence="5">AS</shortName>
        <ecNumber evidence="5">3.1.6.1</ecNumber>
    </recommendedName>
    <alternativeName>
        <fullName evidence="5">Aryl-sulfate sulphohydrolase</fullName>
    </alternativeName>
</protein>
<dbReference type="InterPro" id="IPR024607">
    <property type="entry name" value="Sulfatase_CS"/>
</dbReference>
<dbReference type="CDD" id="cd16147">
    <property type="entry name" value="G6S"/>
    <property type="match status" value="1"/>
</dbReference>
<dbReference type="GO" id="GO:0018958">
    <property type="term" value="P:phenol-containing compound metabolic process"/>
    <property type="evidence" value="ECO:0007669"/>
    <property type="project" value="InterPro"/>
</dbReference>